<dbReference type="OrthoDB" id="424543at2759"/>
<organism evidence="1">
    <name type="scientific">Nicotiana tabacum</name>
    <name type="common">Common tobacco</name>
    <dbReference type="NCBI Taxonomy" id="4097"/>
    <lineage>
        <taxon>Eukaryota</taxon>
        <taxon>Viridiplantae</taxon>
        <taxon>Streptophyta</taxon>
        <taxon>Embryophyta</taxon>
        <taxon>Tracheophyta</taxon>
        <taxon>Spermatophyta</taxon>
        <taxon>Magnoliopsida</taxon>
        <taxon>eudicotyledons</taxon>
        <taxon>Gunneridae</taxon>
        <taxon>Pentapetalae</taxon>
        <taxon>asterids</taxon>
        <taxon>lamiids</taxon>
        <taxon>Solanales</taxon>
        <taxon>Solanaceae</taxon>
        <taxon>Nicotianoideae</taxon>
        <taxon>Nicotianeae</taxon>
        <taxon>Nicotiana</taxon>
    </lineage>
</organism>
<dbReference type="PANTHER" id="PTHR46238">
    <property type="entry name" value="REVERSE TRANSCRIPTASE DOMAIN-CONTAINING PROTEIN"/>
    <property type="match status" value="1"/>
</dbReference>
<accession>A0A1S3YIG5</accession>
<dbReference type="KEGG" id="nta:107776619"/>
<proteinExistence type="predicted"/>
<name>A0A1S3YIG5_TOBAC</name>
<dbReference type="AlphaFoldDB" id="A0A1S3YIG5"/>
<protein>
    <submittedName>
        <fullName evidence="1">Uncharacterized protein</fullName>
    </submittedName>
</protein>
<sequence>MHEEEVEVRIGTQVIPKRDSFKYLGSIIQGNKEIDEDVTHRIGAGWMRWRLASGVLCDRNMPPALKGKFYRELIRPTMLKDRIRNKVIRDKVGVTSVGDKLRESRLRWFGHVKRRDIDAPVRRYERLSMAGLRKGRDRPKKYWGESYDWQRRSKDFNYTDSDDIKVMALNVNN</sequence>
<evidence type="ECO:0000313" key="1">
    <source>
        <dbReference type="RefSeq" id="XP_016452019.1"/>
    </source>
</evidence>
<dbReference type="STRING" id="4097.A0A1S3YIG5"/>
<dbReference type="PaxDb" id="4097-A0A1S3YIG5"/>
<dbReference type="PANTHER" id="PTHR46238:SF8">
    <property type="entry name" value="ENDONUCLEASE_EXONUCLEASE_PHOSPHATASE DOMAIN-CONTAINING PROTEIN"/>
    <property type="match status" value="1"/>
</dbReference>
<dbReference type="RefSeq" id="XP_016452019.1">
    <property type="nucleotide sequence ID" value="XM_016596533.1"/>
</dbReference>
<reference evidence="1" key="1">
    <citation type="submission" date="2025-08" db="UniProtKB">
        <authorList>
            <consortium name="RefSeq"/>
        </authorList>
    </citation>
    <scope>IDENTIFICATION</scope>
</reference>
<gene>
    <name evidence="1" type="primary">LOC107776619</name>
</gene>